<sequence>MASRSYGMRPLPGRFVACSVRRSAGGFPGLNCFPDGDDEGERKLIFLLGGASSTKFSVRLQPRSSWSPSFDPSGTDDFRAPAPPNTWGELPQTQASLSGLAANAIPSWIQNQTEAPTGPLVPWWYRGQGAREYCCRIS</sequence>
<proteinExistence type="predicted"/>
<evidence type="ECO:0000313" key="3">
    <source>
        <dbReference type="Proteomes" id="UP000246702"/>
    </source>
</evidence>
<feature type="compositionally biased region" description="Polar residues" evidence="1">
    <location>
        <begin position="63"/>
        <end position="72"/>
    </location>
</feature>
<organism evidence="2 3">
    <name type="scientific">Aspergillus sclerotioniger CBS 115572</name>
    <dbReference type="NCBI Taxonomy" id="1450535"/>
    <lineage>
        <taxon>Eukaryota</taxon>
        <taxon>Fungi</taxon>
        <taxon>Dikarya</taxon>
        <taxon>Ascomycota</taxon>
        <taxon>Pezizomycotina</taxon>
        <taxon>Eurotiomycetes</taxon>
        <taxon>Eurotiomycetidae</taxon>
        <taxon>Eurotiales</taxon>
        <taxon>Aspergillaceae</taxon>
        <taxon>Aspergillus</taxon>
        <taxon>Aspergillus subgen. Circumdati</taxon>
    </lineage>
</organism>
<evidence type="ECO:0000313" key="2">
    <source>
        <dbReference type="EMBL" id="PWY67282.1"/>
    </source>
</evidence>
<dbReference type="GeneID" id="37108961"/>
<dbReference type="RefSeq" id="XP_025461926.1">
    <property type="nucleotide sequence ID" value="XM_025606818.1"/>
</dbReference>
<dbReference type="EMBL" id="MSFK01000048">
    <property type="protein sequence ID" value="PWY67282.1"/>
    <property type="molecule type" value="Genomic_DNA"/>
</dbReference>
<comment type="caution">
    <text evidence="2">The sequence shown here is derived from an EMBL/GenBank/DDBJ whole genome shotgun (WGS) entry which is preliminary data.</text>
</comment>
<keyword evidence="3" id="KW-1185">Reference proteome</keyword>
<dbReference type="AlphaFoldDB" id="A0A317V399"/>
<protein>
    <submittedName>
        <fullName evidence="2">Uncharacterized protein</fullName>
    </submittedName>
</protein>
<dbReference type="Proteomes" id="UP000246702">
    <property type="component" value="Unassembled WGS sequence"/>
</dbReference>
<accession>A0A317V399</accession>
<name>A0A317V399_9EURO</name>
<evidence type="ECO:0000256" key="1">
    <source>
        <dbReference type="SAM" id="MobiDB-lite"/>
    </source>
</evidence>
<feature type="region of interest" description="Disordered" evidence="1">
    <location>
        <begin position="63"/>
        <end position="88"/>
    </location>
</feature>
<reference evidence="2 3" key="1">
    <citation type="submission" date="2016-12" db="EMBL/GenBank/DDBJ databases">
        <title>The genomes of Aspergillus section Nigri reveals drivers in fungal speciation.</title>
        <authorList>
            <consortium name="DOE Joint Genome Institute"/>
            <person name="Vesth T.C."/>
            <person name="Nybo J."/>
            <person name="Theobald S."/>
            <person name="Brandl J."/>
            <person name="Frisvad J.C."/>
            <person name="Nielsen K.F."/>
            <person name="Lyhne E.K."/>
            <person name="Kogle M.E."/>
            <person name="Kuo A."/>
            <person name="Riley R."/>
            <person name="Clum A."/>
            <person name="Nolan M."/>
            <person name="Lipzen A."/>
            <person name="Salamov A."/>
            <person name="Henrissat B."/>
            <person name="Wiebenga A."/>
            <person name="De Vries R.P."/>
            <person name="Grigoriev I.V."/>
            <person name="Mortensen U.H."/>
            <person name="Andersen M.R."/>
            <person name="Baker S.E."/>
        </authorList>
    </citation>
    <scope>NUCLEOTIDE SEQUENCE [LARGE SCALE GENOMIC DNA]</scope>
    <source>
        <strain evidence="2 3">CBS 115572</strain>
    </source>
</reference>
<gene>
    <name evidence="2" type="ORF">BO94DRAFT_310118</name>
</gene>